<dbReference type="Proteomes" id="UP000799770">
    <property type="component" value="Unassembled WGS sequence"/>
</dbReference>
<dbReference type="SUPFAM" id="SSF81383">
    <property type="entry name" value="F-box domain"/>
    <property type="match status" value="1"/>
</dbReference>
<dbReference type="InterPro" id="IPR036047">
    <property type="entry name" value="F-box-like_dom_sf"/>
</dbReference>
<dbReference type="EMBL" id="ML977326">
    <property type="protein sequence ID" value="KAF2114200.1"/>
    <property type="molecule type" value="Genomic_DNA"/>
</dbReference>
<name>A0A6A5Z463_9PLEO</name>
<evidence type="ECO:0000313" key="2">
    <source>
        <dbReference type="EMBL" id="KAF2114200.1"/>
    </source>
</evidence>
<dbReference type="OrthoDB" id="3219396at2759"/>
<dbReference type="AlphaFoldDB" id="A0A6A5Z463"/>
<evidence type="ECO:0000313" key="3">
    <source>
        <dbReference type="Proteomes" id="UP000799770"/>
    </source>
</evidence>
<dbReference type="SMART" id="SM00256">
    <property type="entry name" value="FBOX"/>
    <property type="match status" value="1"/>
</dbReference>
<accession>A0A6A5Z463</accession>
<reference evidence="2" key="1">
    <citation type="journal article" date="2020" name="Stud. Mycol.">
        <title>101 Dothideomycetes genomes: a test case for predicting lifestyles and emergence of pathogens.</title>
        <authorList>
            <person name="Haridas S."/>
            <person name="Albert R."/>
            <person name="Binder M."/>
            <person name="Bloem J."/>
            <person name="Labutti K."/>
            <person name="Salamov A."/>
            <person name="Andreopoulos B."/>
            <person name="Baker S."/>
            <person name="Barry K."/>
            <person name="Bills G."/>
            <person name="Bluhm B."/>
            <person name="Cannon C."/>
            <person name="Castanera R."/>
            <person name="Culley D."/>
            <person name="Daum C."/>
            <person name="Ezra D."/>
            <person name="Gonzalez J."/>
            <person name="Henrissat B."/>
            <person name="Kuo A."/>
            <person name="Liang C."/>
            <person name="Lipzen A."/>
            <person name="Lutzoni F."/>
            <person name="Magnuson J."/>
            <person name="Mondo S."/>
            <person name="Nolan M."/>
            <person name="Ohm R."/>
            <person name="Pangilinan J."/>
            <person name="Park H.-J."/>
            <person name="Ramirez L."/>
            <person name="Alfaro M."/>
            <person name="Sun H."/>
            <person name="Tritt A."/>
            <person name="Yoshinaga Y."/>
            <person name="Zwiers L.-H."/>
            <person name="Turgeon B."/>
            <person name="Goodwin S."/>
            <person name="Spatafora J."/>
            <person name="Crous P."/>
            <person name="Grigoriev I."/>
        </authorList>
    </citation>
    <scope>NUCLEOTIDE SEQUENCE</scope>
    <source>
        <strain evidence="2">CBS 627.86</strain>
    </source>
</reference>
<dbReference type="InterPro" id="IPR001810">
    <property type="entry name" value="F-box_dom"/>
</dbReference>
<gene>
    <name evidence="2" type="ORF">BDV96DRAFT_600920</name>
</gene>
<evidence type="ECO:0000259" key="1">
    <source>
        <dbReference type="PROSITE" id="PS50181"/>
    </source>
</evidence>
<keyword evidence="3" id="KW-1185">Reference proteome</keyword>
<dbReference type="PROSITE" id="PS50181">
    <property type="entry name" value="FBOX"/>
    <property type="match status" value="1"/>
</dbReference>
<dbReference type="Gene3D" id="1.20.1280.50">
    <property type="match status" value="1"/>
</dbReference>
<organism evidence="2 3">
    <name type="scientific">Lophiotrema nucula</name>
    <dbReference type="NCBI Taxonomy" id="690887"/>
    <lineage>
        <taxon>Eukaryota</taxon>
        <taxon>Fungi</taxon>
        <taxon>Dikarya</taxon>
        <taxon>Ascomycota</taxon>
        <taxon>Pezizomycotina</taxon>
        <taxon>Dothideomycetes</taxon>
        <taxon>Pleosporomycetidae</taxon>
        <taxon>Pleosporales</taxon>
        <taxon>Lophiotremataceae</taxon>
        <taxon>Lophiotrema</taxon>
    </lineage>
</organism>
<dbReference type="Pfam" id="PF12937">
    <property type="entry name" value="F-box-like"/>
    <property type="match status" value="1"/>
</dbReference>
<proteinExistence type="predicted"/>
<sequence length="191" mass="21445">MSTAFPLLRLPNELLYKVSGHLDTQDLCRVSLVSKRLRTIAQKTLHRSPDLTEGQRDGRLGHFAKTLSLRPDLAKVVRHLNLVAKREAVKIDVDVLAGFRLGLVELVVDRSIAFDEQQLAGLLLTSLLQLRELKIKLIAGYSWLFYDDDDMLPKFSTDPLGGLLGRDTADFDLTRIAGLRNLEKLDTRKAA</sequence>
<protein>
    <recommendedName>
        <fullName evidence="1">F-box domain-containing protein</fullName>
    </recommendedName>
</protein>
<dbReference type="CDD" id="cd09917">
    <property type="entry name" value="F-box_SF"/>
    <property type="match status" value="1"/>
</dbReference>
<feature type="domain" description="F-box" evidence="1">
    <location>
        <begin position="4"/>
        <end position="43"/>
    </location>
</feature>